<dbReference type="InterPro" id="IPR036561">
    <property type="entry name" value="MAM33_sf"/>
</dbReference>
<evidence type="ECO:0000313" key="2">
    <source>
        <dbReference type="Proteomes" id="UP000887574"/>
    </source>
</evidence>
<evidence type="ECO:0000256" key="1">
    <source>
        <dbReference type="ARBA" id="ARBA00005457"/>
    </source>
</evidence>
<organism evidence="2 3">
    <name type="scientific">Ditylenchus dipsaci</name>
    <dbReference type="NCBI Taxonomy" id="166011"/>
    <lineage>
        <taxon>Eukaryota</taxon>
        <taxon>Metazoa</taxon>
        <taxon>Ecdysozoa</taxon>
        <taxon>Nematoda</taxon>
        <taxon>Chromadorea</taxon>
        <taxon>Rhabditida</taxon>
        <taxon>Tylenchina</taxon>
        <taxon>Tylenchomorpha</taxon>
        <taxon>Sphaerularioidea</taxon>
        <taxon>Anguinidae</taxon>
        <taxon>Anguininae</taxon>
        <taxon>Ditylenchus</taxon>
    </lineage>
</organism>
<proteinExistence type="inferred from homology"/>
<dbReference type="PANTHER" id="PTHR10826">
    <property type="entry name" value="COMPLEMENT COMPONENT 1"/>
    <property type="match status" value="1"/>
</dbReference>
<name>A0A915DZX4_9BILA</name>
<comment type="similarity">
    <text evidence="1">Belongs to the MAM33 family.</text>
</comment>
<keyword evidence="2" id="KW-1185">Reference proteome</keyword>
<dbReference type="Proteomes" id="UP000887574">
    <property type="component" value="Unplaced"/>
</dbReference>
<dbReference type="GO" id="GO:0005759">
    <property type="term" value="C:mitochondrial matrix"/>
    <property type="evidence" value="ECO:0007669"/>
    <property type="project" value="InterPro"/>
</dbReference>
<evidence type="ECO:0000313" key="3">
    <source>
        <dbReference type="WBParaSite" id="jg24977"/>
    </source>
</evidence>
<dbReference type="SUPFAM" id="SSF54529">
    <property type="entry name" value="Mitochondrial glycoprotein MAM33-like"/>
    <property type="match status" value="1"/>
</dbReference>
<dbReference type="InterPro" id="IPR003428">
    <property type="entry name" value="MAM33"/>
</dbReference>
<dbReference type="WBParaSite" id="jg24977">
    <property type="protein sequence ID" value="jg24977"/>
    <property type="gene ID" value="jg24977"/>
</dbReference>
<reference evidence="3" key="1">
    <citation type="submission" date="2022-11" db="UniProtKB">
        <authorList>
            <consortium name="WormBaseParasite"/>
        </authorList>
    </citation>
    <scope>IDENTIFICATION</scope>
</reference>
<dbReference type="Gene3D" id="3.10.280.10">
    <property type="entry name" value="Mitochondrial glycoprotein"/>
    <property type="match status" value="1"/>
</dbReference>
<protein>
    <submittedName>
        <fullName evidence="3">Uncharacterized protein</fullName>
    </submittedName>
</protein>
<dbReference type="AlphaFoldDB" id="A0A915DZX4"/>
<sequence length="197" mass="21944">MLGSRLFSLRSFVVAMKPAVKRTADVGGLLRSVAMVRSLSGSVPNKCASVQRDLISALQEEIDEEKKMAMEHIDGATPKKHGSNESIHMTPLMTKYLKTKSLKMTRCQGLSSAVCPSDQENNQHDFEVREFYLAPADKSGKQDVEADVYAASGEFADQAINDLLFGRYLEERGINGEFCDQLVKFATYYVRLNMVHV</sequence>
<accession>A0A915DZX4</accession>
<dbReference type="GO" id="GO:0042256">
    <property type="term" value="P:cytosolic ribosome assembly"/>
    <property type="evidence" value="ECO:0007669"/>
    <property type="project" value="TreeGrafter"/>
</dbReference>
<dbReference type="PANTHER" id="PTHR10826:SF1">
    <property type="entry name" value="COMPLEMENT COMPONENT 1 Q SUBCOMPONENT-BINDING PROTEIN, MITOCHONDRIAL"/>
    <property type="match status" value="1"/>
</dbReference>